<keyword evidence="1" id="KW-0812">Transmembrane</keyword>
<keyword evidence="1" id="KW-1133">Transmembrane helix</keyword>
<comment type="caution">
    <text evidence="2">The sequence shown here is derived from an EMBL/GenBank/DDBJ whole genome shotgun (WGS) entry which is preliminary data.</text>
</comment>
<name>A0ABM8W1B3_GIGMA</name>
<gene>
    <name evidence="2" type="ORF">GMARGA_LOCUS2126</name>
</gene>
<evidence type="ECO:0000313" key="2">
    <source>
        <dbReference type="EMBL" id="CAG8499457.1"/>
    </source>
</evidence>
<feature type="transmembrane region" description="Helical" evidence="1">
    <location>
        <begin position="37"/>
        <end position="62"/>
    </location>
</feature>
<feature type="transmembrane region" description="Helical" evidence="1">
    <location>
        <begin position="6"/>
        <end position="25"/>
    </location>
</feature>
<keyword evidence="1" id="KW-0472">Membrane</keyword>
<sequence length="66" mass="7392">MAYLFASVRVCVILVELLPLFVRVVGVPLWSYCQCGAFIVVCGTVSVILWNSFCIVSLWVFYNNVA</sequence>
<reference evidence="2 3" key="1">
    <citation type="submission" date="2021-06" db="EMBL/GenBank/DDBJ databases">
        <authorList>
            <person name="Kallberg Y."/>
            <person name="Tangrot J."/>
            <person name="Rosling A."/>
        </authorList>
    </citation>
    <scope>NUCLEOTIDE SEQUENCE [LARGE SCALE GENOMIC DNA]</scope>
    <source>
        <strain evidence="2 3">120-4 pot B 10/14</strain>
    </source>
</reference>
<keyword evidence="3" id="KW-1185">Reference proteome</keyword>
<evidence type="ECO:0000256" key="1">
    <source>
        <dbReference type="SAM" id="Phobius"/>
    </source>
</evidence>
<dbReference type="EMBL" id="CAJVQB010000638">
    <property type="protein sequence ID" value="CAG8499457.1"/>
    <property type="molecule type" value="Genomic_DNA"/>
</dbReference>
<dbReference type="Proteomes" id="UP000789901">
    <property type="component" value="Unassembled WGS sequence"/>
</dbReference>
<accession>A0ABM8W1B3</accession>
<protein>
    <submittedName>
        <fullName evidence="2">43096_t:CDS:1</fullName>
    </submittedName>
</protein>
<evidence type="ECO:0000313" key="3">
    <source>
        <dbReference type="Proteomes" id="UP000789901"/>
    </source>
</evidence>
<proteinExistence type="predicted"/>
<organism evidence="2 3">
    <name type="scientific">Gigaspora margarita</name>
    <dbReference type="NCBI Taxonomy" id="4874"/>
    <lineage>
        <taxon>Eukaryota</taxon>
        <taxon>Fungi</taxon>
        <taxon>Fungi incertae sedis</taxon>
        <taxon>Mucoromycota</taxon>
        <taxon>Glomeromycotina</taxon>
        <taxon>Glomeromycetes</taxon>
        <taxon>Diversisporales</taxon>
        <taxon>Gigasporaceae</taxon>
        <taxon>Gigaspora</taxon>
    </lineage>
</organism>